<sequence length="370" mass="40989">MPLSSVLRPTTSNFLKIHPIHPQNSKTPFTSSHTDLPNLKPPHADRRPHPHSSIHAPGSQMNGNETRRNASNIGQPDADHDMDGLLESQPSNGHPLPAICQKIDSAPIKLLKKLMAHRGPSGKIELDEEMTDMLMFLMESEADQKRQLQSVIEEMKHLRQRIQTIEAGQLTRPRPAPAASYATATIRQSAKPAPPTKAEMVAARPGLTIIHAKIGTNPLKGESAEQIVRKTNDILAKMNAEVHGEKVAVKAIRVLPSGDVSFYSKNRQHKEWLNKNKHEWSKQIHSDLEASPSTYQILAHGVPIDFDPASAQGKITLASNNSFLAEKIFKIRWAGGVRDSKDTRKAGSLVITLNDADLADRLVKQRCHRR</sequence>
<feature type="region of interest" description="Disordered" evidence="2">
    <location>
        <begin position="1"/>
        <end position="91"/>
    </location>
</feature>
<comment type="caution">
    <text evidence="3">The sequence shown here is derived from an EMBL/GenBank/DDBJ whole genome shotgun (WGS) entry which is preliminary data.</text>
</comment>
<feature type="coiled-coil region" evidence="1">
    <location>
        <begin position="138"/>
        <end position="168"/>
    </location>
</feature>
<keyword evidence="1" id="KW-0175">Coiled coil</keyword>
<dbReference type="EMBL" id="PKSL01000085">
    <property type="protein sequence ID" value="POW06529.1"/>
    <property type="molecule type" value="Genomic_DNA"/>
</dbReference>
<evidence type="ECO:0000256" key="2">
    <source>
        <dbReference type="SAM" id="MobiDB-lite"/>
    </source>
</evidence>
<dbReference type="VEuPathDB" id="FungiDB:PSHT_16318"/>
<accession>A0A2S4VAH2</accession>
<organism evidence="3 4">
    <name type="scientific">Puccinia striiformis</name>
    <dbReference type="NCBI Taxonomy" id="27350"/>
    <lineage>
        <taxon>Eukaryota</taxon>
        <taxon>Fungi</taxon>
        <taxon>Dikarya</taxon>
        <taxon>Basidiomycota</taxon>
        <taxon>Pucciniomycotina</taxon>
        <taxon>Pucciniomycetes</taxon>
        <taxon>Pucciniales</taxon>
        <taxon>Pucciniaceae</taxon>
        <taxon>Puccinia</taxon>
    </lineage>
</organism>
<dbReference type="Proteomes" id="UP000239156">
    <property type="component" value="Unassembled WGS sequence"/>
</dbReference>
<feature type="compositionally biased region" description="Polar residues" evidence="2">
    <location>
        <begin position="22"/>
        <end position="35"/>
    </location>
</feature>
<evidence type="ECO:0000313" key="3">
    <source>
        <dbReference type="EMBL" id="POW06529.1"/>
    </source>
</evidence>
<feature type="compositionally biased region" description="Polar residues" evidence="2">
    <location>
        <begin position="59"/>
        <end position="74"/>
    </location>
</feature>
<reference evidence="3" key="1">
    <citation type="submission" date="2017-12" db="EMBL/GenBank/DDBJ databases">
        <title>Gene loss provides genomic basis for host adaptation in cereal stripe rust fungi.</title>
        <authorList>
            <person name="Xia C."/>
        </authorList>
    </citation>
    <scope>NUCLEOTIDE SEQUENCE [LARGE SCALE GENOMIC DNA]</scope>
    <source>
        <strain evidence="3">93-210</strain>
    </source>
</reference>
<gene>
    <name evidence="3" type="ORF">PSTT_08913</name>
</gene>
<name>A0A2S4VAH2_9BASI</name>
<dbReference type="VEuPathDB" id="FungiDB:PSTT_08913"/>
<evidence type="ECO:0000313" key="4">
    <source>
        <dbReference type="Proteomes" id="UP000239156"/>
    </source>
</evidence>
<keyword evidence="4" id="KW-1185">Reference proteome</keyword>
<dbReference type="AlphaFoldDB" id="A0A2S4VAH2"/>
<evidence type="ECO:0000256" key="1">
    <source>
        <dbReference type="SAM" id="Coils"/>
    </source>
</evidence>
<protein>
    <submittedName>
        <fullName evidence="3">Uncharacterized protein</fullName>
    </submittedName>
</protein>
<proteinExistence type="predicted"/>